<evidence type="ECO:0008006" key="4">
    <source>
        <dbReference type="Google" id="ProtNLM"/>
    </source>
</evidence>
<sequence length="103" mass="11229">MGPTDQTPPKSAEQSDSESADGSSPESVDGPSPEPTRRLAVPDRLVSRVERRLARTDFDSPEAYVAYVLEEVLAQVESEAGDGYDRVDGDEVEDRLQSLGYLD</sequence>
<organism evidence="2 3">
    <name type="scientific">Halorussus limi</name>
    <dbReference type="NCBI Taxonomy" id="2938695"/>
    <lineage>
        <taxon>Archaea</taxon>
        <taxon>Methanobacteriati</taxon>
        <taxon>Methanobacteriota</taxon>
        <taxon>Stenosarchaea group</taxon>
        <taxon>Halobacteria</taxon>
        <taxon>Halobacteriales</taxon>
        <taxon>Haladaptataceae</taxon>
        <taxon>Halorussus</taxon>
    </lineage>
</organism>
<gene>
    <name evidence="2" type="ORF">M0R89_21600</name>
</gene>
<dbReference type="KEGG" id="halx:M0R89_21600"/>
<accession>A0A8U0I0T7</accession>
<name>A0A8U0I0T7_9EURY</name>
<dbReference type="EMBL" id="CP096661">
    <property type="protein sequence ID" value="UPV76788.1"/>
    <property type="molecule type" value="Genomic_DNA"/>
</dbReference>
<proteinExistence type="predicted"/>
<dbReference type="AlphaFoldDB" id="A0A8U0I0T7"/>
<geneLocation type="plasmid" evidence="2 3">
    <name>unnamed2</name>
</geneLocation>
<protein>
    <recommendedName>
        <fullName evidence="4">CopG family transcriptional regulator</fullName>
    </recommendedName>
</protein>
<keyword evidence="3" id="KW-1185">Reference proteome</keyword>
<dbReference type="RefSeq" id="WP_248652821.1">
    <property type="nucleotide sequence ID" value="NZ_CP096661.1"/>
</dbReference>
<evidence type="ECO:0000313" key="3">
    <source>
        <dbReference type="Proteomes" id="UP000830729"/>
    </source>
</evidence>
<dbReference type="Proteomes" id="UP000830729">
    <property type="component" value="Plasmid unnamed2"/>
</dbReference>
<evidence type="ECO:0000313" key="2">
    <source>
        <dbReference type="EMBL" id="UPV76788.1"/>
    </source>
</evidence>
<evidence type="ECO:0000256" key="1">
    <source>
        <dbReference type="SAM" id="MobiDB-lite"/>
    </source>
</evidence>
<feature type="compositionally biased region" description="Polar residues" evidence="1">
    <location>
        <begin position="1"/>
        <end position="14"/>
    </location>
</feature>
<dbReference type="GeneID" id="72187853"/>
<feature type="region of interest" description="Disordered" evidence="1">
    <location>
        <begin position="1"/>
        <end position="43"/>
    </location>
</feature>
<keyword evidence="2" id="KW-0614">Plasmid</keyword>
<reference evidence="2 3" key="1">
    <citation type="submission" date="2022-04" db="EMBL/GenBank/DDBJ databases">
        <title>Diverse halophilic archaea isolated from saline environments.</title>
        <authorList>
            <person name="Cui H.-L."/>
        </authorList>
    </citation>
    <scope>NUCLEOTIDE SEQUENCE [LARGE SCALE GENOMIC DNA]</scope>
    <source>
        <strain evidence="2 3">XZYJT49</strain>
        <plasmid evidence="2 3">unnamed2</plasmid>
    </source>
</reference>